<name>A0A7J0FKX2_9ERIC</name>
<keyword evidence="3" id="KW-1185">Reference proteome</keyword>
<feature type="region of interest" description="Disordered" evidence="1">
    <location>
        <begin position="202"/>
        <end position="226"/>
    </location>
</feature>
<protein>
    <submittedName>
        <fullName evidence="2">Ribosomal L22e protein family</fullName>
    </submittedName>
</protein>
<feature type="compositionally biased region" description="Basic and acidic residues" evidence="1">
    <location>
        <begin position="205"/>
        <end position="214"/>
    </location>
</feature>
<dbReference type="EMBL" id="BJWL01000013">
    <property type="protein sequence ID" value="GFY99365.1"/>
    <property type="molecule type" value="Genomic_DNA"/>
</dbReference>
<dbReference type="Proteomes" id="UP000585474">
    <property type="component" value="Unassembled WGS sequence"/>
</dbReference>
<comment type="caution">
    <text evidence="2">The sequence shown here is derived from an EMBL/GenBank/DDBJ whole genome shotgun (WGS) entry which is preliminary data.</text>
</comment>
<dbReference type="PANTHER" id="PTHR47560">
    <property type="entry name" value="EXPRESSED PROTEIN"/>
    <property type="match status" value="1"/>
</dbReference>
<proteinExistence type="predicted"/>
<reference evidence="2 3" key="1">
    <citation type="submission" date="2019-07" db="EMBL/GenBank/DDBJ databases">
        <title>De Novo Assembly of kiwifruit Actinidia rufa.</title>
        <authorList>
            <person name="Sugita-Konishi S."/>
            <person name="Sato K."/>
            <person name="Mori E."/>
            <person name="Abe Y."/>
            <person name="Kisaki G."/>
            <person name="Hamano K."/>
            <person name="Suezawa K."/>
            <person name="Otani M."/>
            <person name="Fukuda T."/>
            <person name="Manabe T."/>
            <person name="Gomi K."/>
            <person name="Tabuchi M."/>
            <person name="Akimitsu K."/>
            <person name="Kataoka I."/>
        </authorList>
    </citation>
    <scope>NUCLEOTIDE SEQUENCE [LARGE SCALE GENOMIC DNA]</scope>
    <source>
        <strain evidence="3">cv. Fuchu</strain>
    </source>
</reference>
<organism evidence="2 3">
    <name type="scientific">Actinidia rufa</name>
    <dbReference type="NCBI Taxonomy" id="165716"/>
    <lineage>
        <taxon>Eukaryota</taxon>
        <taxon>Viridiplantae</taxon>
        <taxon>Streptophyta</taxon>
        <taxon>Embryophyta</taxon>
        <taxon>Tracheophyta</taxon>
        <taxon>Spermatophyta</taxon>
        <taxon>Magnoliopsida</taxon>
        <taxon>eudicotyledons</taxon>
        <taxon>Gunneridae</taxon>
        <taxon>Pentapetalae</taxon>
        <taxon>asterids</taxon>
        <taxon>Ericales</taxon>
        <taxon>Actinidiaceae</taxon>
        <taxon>Actinidia</taxon>
    </lineage>
</organism>
<dbReference type="AlphaFoldDB" id="A0A7J0FKX2"/>
<gene>
    <name evidence="2" type="ORF">Acr_13g0007660</name>
</gene>
<evidence type="ECO:0000256" key="1">
    <source>
        <dbReference type="SAM" id="MobiDB-lite"/>
    </source>
</evidence>
<dbReference type="OrthoDB" id="391988at2759"/>
<dbReference type="PANTHER" id="PTHR47560:SF1">
    <property type="entry name" value="EXPRESSED PROTEIN"/>
    <property type="match status" value="1"/>
</dbReference>
<feature type="region of interest" description="Disordered" evidence="1">
    <location>
        <begin position="1"/>
        <end position="38"/>
    </location>
</feature>
<evidence type="ECO:0000313" key="3">
    <source>
        <dbReference type="Proteomes" id="UP000585474"/>
    </source>
</evidence>
<evidence type="ECO:0000313" key="2">
    <source>
        <dbReference type="EMBL" id="GFY99365.1"/>
    </source>
</evidence>
<sequence>MTQKVDGGRGYNPINNDRKRKRVYGDHDSNNGGMFNRNIETSPRKVISRGWNEFKYDAAREKKTMRGKSCDFEQLEKQKSFKGERKSREFETETLDNYGSKKLTLKLKPIDKMEPVKIDRSGINLVKNDSKYVSDARKRAEQKNNCFAADSLGKSGKKKVYDKKSVADDFAENYEPRKKKKPDIRIDPHDISNKRLADGTVTTDDLLRSSDKSRQPLPKVLDSRSRHATIRRDSNRSCVALTRLIVSRLAPASLADIHLTLAVTVHLRFVVSSLDLVSPSCDWHCWTTLPVVYDFAAIEEEGTEQGSDVIFVLVLLARDSDKVTESTGLAAYFDALLEELFQRGDVHDLIDFSLLAKNLSSKVYHRP</sequence>
<accession>A0A7J0FKX2</accession>